<sequence>MISIEALPAADGDCLWVEWAHRGRTRRMIVDGGRGSVLLERLHRLPEDDRHIDLIVCTHIDVDHIDGLVALFGQPPPGLSVGQVWFNGRRHLRQDIAGPRQGDRLEVLLDRAGTPWNTAFGGGAVVVPDRGDLPAVRFAGLTFTLLAPDRRALARLDAAWPDVLADLLPPLEGRRMTDEDAATPLADLASAPYTPDTTAANGSSIAFIAEHEDGGRILFAADSPAEALLNGLRRLGEGTPVALDVCKVPHHGSARNVSTDLVSHLACDHWLFSTSGARHAHPDRRAIARIVAGRPRSTLVFNYSSRTTSPYGDDAESARFGFRTLLPRGDRPGVTLRVSAGRVETTGPVRSGGATS</sequence>
<protein>
    <recommendedName>
        <fullName evidence="3">MBL fold metallo-hydrolase</fullName>
    </recommendedName>
</protein>
<evidence type="ECO:0000313" key="1">
    <source>
        <dbReference type="EMBL" id="GAA2216425.1"/>
    </source>
</evidence>
<evidence type="ECO:0000313" key="2">
    <source>
        <dbReference type="Proteomes" id="UP001499843"/>
    </source>
</evidence>
<keyword evidence="2" id="KW-1185">Reference proteome</keyword>
<dbReference type="Gene3D" id="3.60.15.10">
    <property type="entry name" value="Ribonuclease Z/Hydroxyacylglutathione hydrolase-like"/>
    <property type="match status" value="1"/>
</dbReference>
<dbReference type="PANTHER" id="PTHR30619:SF1">
    <property type="entry name" value="RECOMBINATION PROTEIN 2"/>
    <property type="match status" value="1"/>
</dbReference>
<dbReference type="Proteomes" id="UP001499843">
    <property type="component" value="Unassembled WGS sequence"/>
</dbReference>
<dbReference type="SUPFAM" id="SSF56281">
    <property type="entry name" value="Metallo-hydrolase/oxidoreductase"/>
    <property type="match status" value="1"/>
</dbReference>
<dbReference type="InterPro" id="IPR036866">
    <property type="entry name" value="RibonucZ/Hydroxyglut_hydro"/>
</dbReference>
<accession>A0ABP5PZ77</accession>
<proteinExistence type="predicted"/>
<name>A0ABP5PZ77_9ACTN</name>
<dbReference type="InterPro" id="IPR052159">
    <property type="entry name" value="Competence_DNA_uptake"/>
</dbReference>
<comment type="caution">
    <text evidence="1">The sequence shown here is derived from an EMBL/GenBank/DDBJ whole genome shotgun (WGS) entry which is preliminary data.</text>
</comment>
<organism evidence="1 2">
    <name type="scientific">Nonomuraea monospora</name>
    <dbReference type="NCBI Taxonomy" id="568818"/>
    <lineage>
        <taxon>Bacteria</taxon>
        <taxon>Bacillati</taxon>
        <taxon>Actinomycetota</taxon>
        <taxon>Actinomycetes</taxon>
        <taxon>Streptosporangiales</taxon>
        <taxon>Streptosporangiaceae</taxon>
        <taxon>Nonomuraea</taxon>
    </lineage>
</organism>
<evidence type="ECO:0008006" key="3">
    <source>
        <dbReference type="Google" id="ProtNLM"/>
    </source>
</evidence>
<dbReference type="PANTHER" id="PTHR30619">
    <property type="entry name" value="DNA INTERNALIZATION/COMPETENCE PROTEIN COMEC/REC2"/>
    <property type="match status" value="1"/>
</dbReference>
<gene>
    <name evidence="1" type="ORF">GCM10009850_118940</name>
</gene>
<reference evidence="2" key="1">
    <citation type="journal article" date="2019" name="Int. J. Syst. Evol. Microbiol.">
        <title>The Global Catalogue of Microorganisms (GCM) 10K type strain sequencing project: providing services to taxonomists for standard genome sequencing and annotation.</title>
        <authorList>
            <consortium name="The Broad Institute Genomics Platform"/>
            <consortium name="The Broad Institute Genome Sequencing Center for Infectious Disease"/>
            <person name="Wu L."/>
            <person name="Ma J."/>
        </authorList>
    </citation>
    <scope>NUCLEOTIDE SEQUENCE [LARGE SCALE GENOMIC DNA]</scope>
    <source>
        <strain evidence="2">JCM 16114</strain>
    </source>
</reference>
<dbReference type="EMBL" id="BAAAQX010000069">
    <property type="protein sequence ID" value="GAA2216425.1"/>
    <property type="molecule type" value="Genomic_DNA"/>
</dbReference>
<dbReference type="RefSeq" id="WP_344496014.1">
    <property type="nucleotide sequence ID" value="NZ_BAAAQX010000069.1"/>
</dbReference>